<evidence type="ECO:0000313" key="2">
    <source>
        <dbReference type="Proteomes" id="UP000593833"/>
    </source>
</evidence>
<dbReference type="AlphaFoldDB" id="A0A1B3DGK3"/>
<sequence>MRYLKVTAQDMSGNGRADTVILHFYEQQAGRPDELIHEIFAVDMSADGRVDLQWADDLNPVTRPCRLEKQRVDTFADCFLKLNWFNRRSHWQRTLTLYVDHYAKAGTPNAVKLEFQERTASQCKGSLIYKAAAYDGDGDGVLESFTNSDIDRDGIADKADKELIRTLCTTFLGFEWYARQ</sequence>
<accession>A0A1B3DGK3</accession>
<dbReference type="InterPro" id="IPR028994">
    <property type="entry name" value="Integrin_alpha_N"/>
</dbReference>
<evidence type="ECO:0000313" key="1">
    <source>
        <dbReference type="EMBL" id="QOU05001.1"/>
    </source>
</evidence>
<proteinExistence type="predicted"/>
<dbReference type="SUPFAM" id="SSF69318">
    <property type="entry name" value="Integrin alpha N-terminal domain"/>
    <property type="match status" value="1"/>
</dbReference>
<protein>
    <submittedName>
        <fullName evidence="1">Uncharacterized protein</fullName>
    </submittedName>
</protein>
<dbReference type="RefSeq" id="WP_069077227.1">
    <property type="nucleotide sequence ID" value="NZ_CP015637.1"/>
</dbReference>
<name>A0A1B3DGK3_PSEFL</name>
<reference evidence="1 2" key="1">
    <citation type="submission" date="2020-10" db="EMBL/GenBank/DDBJ databases">
        <title>Complete genome sequence of a novel Pseudomonas fluorescens strain isolated from the flower of kumarahou (Pomaderris kumeraho).</title>
        <authorList>
            <person name="Summers M.C."/>
            <person name="Nowak V."/>
            <person name="Fairhurst M.J."/>
            <person name="Owen J.G."/>
            <person name="Gerth M.L."/>
            <person name="Patrick W.M."/>
        </authorList>
    </citation>
    <scope>NUCLEOTIDE SEQUENCE [LARGE SCALE GENOMIC DNA]</scope>
    <source>
        <strain evidence="1 2">KF1</strain>
    </source>
</reference>
<organism evidence="1 2">
    <name type="scientific">Pseudomonas fluorescens</name>
    <dbReference type="NCBI Taxonomy" id="294"/>
    <lineage>
        <taxon>Bacteria</taxon>
        <taxon>Pseudomonadati</taxon>
        <taxon>Pseudomonadota</taxon>
        <taxon>Gammaproteobacteria</taxon>
        <taxon>Pseudomonadales</taxon>
        <taxon>Pseudomonadaceae</taxon>
        <taxon>Pseudomonas</taxon>
    </lineage>
</organism>
<dbReference type="Proteomes" id="UP000593833">
    <property type="component" value="Chromosome"/>
</dbReference>
<gene>
    <name evidence="1" type="ORF">IM720_30775</name>
</gene>
<dbReference type="OrthoDB" id="6994311at2"/>
<dbReference type="EMBL" id="CP063233">
    <property type="protein sequence ID" value="QOU05001.1"/>
    <property type="molecule type" value="Genomic_DNA"/>
</dbReference>